<proteinExistence type="predicted"/>
<dbReference type="EMBL" id="JFGV01000023">
    <property type="protein sequence ID" value="EYU15548.1"/>
    <property type="molecule type" value="Genomic_DNA"/>
</dbReference>
<dbReference type="PATRIC" id="fig|1393736.3.peg.1929"/>
<gene>
    <name evidence="1" type="ORF">BA1DRAFT_01903</name>
</gene>
<comment type="caution">
    <text evidence="1">The sequence shown here is derived from an EMBL/GenBank/DDBJ whole genome shotgun (WGS) entry which is preliminary data.</text>
</comment>
<dbReference type="RefSeq" id="WP_036778179.1">
    <property type="nucleotide sequence ID" value="NZ_CAWLTM010000092.1"/>
</dbReference>
<evidence type="ECO:0000313" key="2">
    <source>
        <dbReference type="Proteomes" id="UP000023464"/>
    </source>
</evidence>
<protein>
    <submittedName>
        <fullName evidence="1">Uncharacterized protein</fullName>
    </submittedName>
</protein>
<evidence type="ECO:0000313" key="1">
    <source>
        <dbReference type="EMBL" id="EYU15548.1"/>
    </source>
</evidence>
<name>A0A022PKR2_9GAMM</name>
<reference evidence="1 2" key="1">
    <citation type="submission" date="2014-03" db="EMBL/GenBank/DDBJ databases">
        <title>Draft Genome of Photorhabdus luminescens BA1, an Egyptian Isolate.</title>
        <authorList>
            <person name="Ghazal S."/>
            <person name="Hurst S.G.IV."/>
            <person name="Morris K."/>
            <person name="Thomas K."/>
            <person name="Tisa L.S."/>
        </authorList>
    </citation>
    <scope>NUCLEOTIDE SEQUENCE [LARGE SCALE GENOMIC DNA]</scope>
    <source>
        <strain evidence="1 2">BA1</strain>
    </source>
</reference>
<accession>A0A022PKR2</accession>
<dbReference type="AlphaFoldDB" id="A0A022PKR2"/>
<keyword evidence="2" id="KW-1185">Reference proteome</keyword>
<organism evidence="1 2">
    <name type="scientific">Photorhabdus aegyptia</name>
    <dbReference type="NCBI Taxonomy" id="2805098"/>
    <lineage>
        <taxon>Bacteria</taxon>
        <taxon>Pseudomonadati</taxon>
        <taxon>Pseudomonadota</taxon>
        <taxon>Gammaproteobacteria</taxon>
        <taxon>Enterobacterales</taxon>
        <taxon>Morganellaceae</taxon>
        <taxon>Photorhabdus</taxon>
    </lineage>
</organism>
<dbReference type="Proteomes" id="UP000023464">
    <property type="component" value="Unassembled WGS sequence"/>
</dbReference>
<sequence>MFESFMNEVPKVHVNIKRSFHTGSAQKKVEWPLRLLFLSDSSYGQTTHLLSANGSQENITLTFHDLTSNLLDNATFCKERETILKVPTPSNDLHKAVKANLLYTTLKTRPKINITT</sequence>